<comment type="caution">
    <text evidence="5">The sequence shown here is derived from an EMBL/GenBank/DDBJ whole genome shotgun (WGS) entry which is preliminary data.</text>
</comment>
<reference evidence="5" key="2">
    <citation type="submission" date="2021-12" db="EMBL/GenBank/DDBJ databases">
        <title>Resequencing data analysis of finger millet.</title>
        <authorList>
            <person name="Hatakeyama M."/>
            <person name="Aluri S."/>
            <person name="Balachadran M.T."/>
            <person name="Sivarajan S.R."/>
            <person name="Poveda L."/>
            <person name="Shimizu-Inatsugi R."/>
            <person name="Schlapbach R."/>
            <person name="Sreeman S.M."/>
            <person name="Shimizu K.K."/>
        </authorList>
    </citation>
    <scope>NUCLEOTIDE SEQUENCE</scope>
</reference>
<dbReference type="EMBL" id="BQKI01000018">
    <property type="protein sequence ID" value="GJN10683.1"/>
    <property type="molecule type" value="Genomic_DNA"/>
</dbReference>
<protein>
    <recommendedName>
        <fullName evidence="7">WEB family protein</fullName>
    </recommendedName>
</protein>
<dbReference type="FunFam" id="1.10.287.1490:FF:000027">
    <property type="entry name" value="Myosin heavy chain-like"/>
    <property type="match status" value="1"/>
</dbReference>
<accession>A0AAV5DJG2</accession>
<dbReference type="PANTHER" id="PTHR32054">
    <property type="entry name" value="HEAVY CHAIN, PUTATIVE, EXPRESSED-RELATED-RELATED"/>
    <property type="match status" value="1"/>
</dbReference>
<dbReference type="GO" id="GO:0009904">
    <property type="term" value="P:chloroplast accumulation movement"/>
    <property type="evidence" value="ECO:0007669"/>
    <property type="project" value="TreeGrafter"/>
</dbReference>
<dbReference type="Proteomes" id="UP001054889">
    <property type="component" value="Unassembled WGS sequence"/>
</dbReference>
<evidence type="ECO:0000256" key="4">
    <source>
        <dbReference type="SAM" id="MobiDB-lite"/>
    </source>
</evidence>
<dbReference type="GO" id="GO:0009903">
    <property type="term" value="P:chloroplast avoidance movement"/>
    <property type="evidence" value="ECO:0007669"/>
    <property type="project" value="TreeGrafter"/>
</dbReference>
<evidence type="ECO:0000256" key="1">
    <source>
        <dbReference type="ARBA" id="ARBA00005485"/>
    </source>
</evidence>
<name>A0AAV5DJG2_ELECO</name>
<evidence type="ECO:0000256" key="2">
    <source>
        <dbReference type="ARBA" id="ARBA00023054"/>
    </source>
</evidence>
<gene>
    <name evidence="5" type="primary">ga28798</name>
    <name evidence="5" type="ORF">PR202_ga28798</name>
</gene>
<evidence type="ECO:0000313" key="5">
    <source>
        <dbReference type="EMBL" id="GJN10683.1"/>
    </source>
</evidence>
<dbReference type="AlphaFoldDB" id="A0AAV5DJG2"/>
<feature type="region of interest" description="Disordered" evidence="4">
    <location>
        <begin position="1"/>
        <end position="28"/>
    </location>
</feature>
<feature type="compositionally biased region" description="Basic and acidic residues" evidence="4">
    <location>
        <begin position="159"/>
        <end position="186"/>
    </location>
</feature>
<reference evidence="5" key="1">
    <citation type="journal article" date="2018" name="DNA Res.">
        <title>Multiple hybrid de novo genome assembly of finger millet, an orphan allotetraploid crop.</title>
        <authorList>
            <person name="Hatakeyama M."/>
            <person name="Aluri S."/>
            <person name="Balachadran M.T."/>
            <person name="Sivarajan S.R."/>
            <person name="Patrignani A."/>
            <person name="Gruter S."/>
            <person name="Poveda L."/>
            <person name="Shimizu-Inatsugi R."/>
            <person name="Baeten J."/>
            <person name="Francoijs K.J."/>
            <person name="Nataraja K.N."/>
            <person name="Reddy Y.A.N."/>
            <person name="Phadnis S."/>
            <person name="Ravikumar R.L."/>
            <person name="Schlapbach R."/>
            <person name="Sreeman S.M."/>
            <person name="Shimizu K.K."/>
        </authorList>
    </citation>
    <scope>NUCLEOTIDE SEQUENCE</scope>
</reference>
<dbReference type="Pfam" id="PF05701">
    <property type="entry name" value="WEMBL"/>
    <property type="match status" value="2"/>
</dbReference>
<proteinExistence type="inferred from homology"/>
<keyword evidence="2 3" id="KW-0175">Coiled coil</keyword>
<sequence>MNGDARDPAPPGDGGTGGDRARAEVDTSAPFKSVREAVDRFGGSAVWSSHLIKRMFAPPKKQVCIEESTNLEEQTAELEKELSIKERETLDVLHQLESTKKFIADLKLKIQSEEAGAFSICEKTAIAVPEERQNENAEAPIEEPEERQSENAEGPIAETEERQTENAETHVAEPEERQIENARTDVDMGGLDEQVQKAPGCSVLKDLEEAKANLNKTTSDLAAIRASVESLRNEIAKEKVLVERCRGKVCSSTTLISSMEDELNQAKQQLQMLKDVQTRREDPSDIFMEIKKMTSELEQLRNAAKASKSEAIMLAAEIEQMKASIGTAEVRCLAAKKIEEAARAAEALALAEIKILLSNEVSAEDLQGTDGVSLSVEEYSELAAKALEADEILRKKVEAAVAQVDEANQSESDSLRSWRKLKYKLRNARRHYRRPCQGWTLPSVGRSQ</sequence>
<evidence type="ECO:0000256" key="3">
    <source>
        <dbReference type="SAM" id="Coils"/>
    </source>
</evidence>
<dbReference type="PANTHER" id="PTHR32054:SF4">
    <property type="entry name" value="OS07G0677900 PROTEIN"/>
    <property type="match status" value="1"/>
</dbReference>
<organism evidence="5 6">
    <name type="scientific">Eleusine coracana subsp. coracana</name>
    <dbReference type="NCBI Taxonomy" id="191504"/>
    <lineage>
        <taxon>Eukaryota</taxon>
        <taxon>Viridiplantae</taxon>
        <taxon>Streptophyta</taxon>
        <taxon>Embryophyta</taxon>
        <taxon>Tracheophyta</taxon>
        <taxon>Spermatophyta</taxon>
        <taxon>Magnoliopsida</taxon>
        <taxon>Liliopsida</taxon>
        <taxon>Poales</taxon>
        <taxon>Poaceae</taxon>
        <taxon>PACMAD clade</taxon>
        <taxon>Chloridoideae</taxon>
        <taxon>Cynodonteae</taxon>
        <taxon>Eleusininae</taxon>
        <taxon>Eleusine</taxon>
    </lineage>
</organism>
<feature type="coiled-coil region" evidence="3">
    <location>
        <begin position="61"/>
        <end position="88"/>
    </location>
</feature>
<dbReference type="InterPro" id="IPR008545">
    <property type="entry name" value="Web"/>
</dbReference>
<dbReference type="GO" id="GO:0005829">
    <property type="term" value="C:cytosol"/>
    <property type="evidence" value="ECO:0007669"/>
    <property type="project" value="TreeGrafter"/>
</dbReference>
<feature type="region of interest" description="Disordered" evidence="4">
    <location>
        <begin position="129"/>
        <end position="186"/>
    </location>
</feature>
<keyword evidence="6" id="KW-1185">Reference proteome</keyword>
<evidence type="ECO:0008006" key="7">
    <source>
        <dbReference type="Google" id="ProtNLM"/>
    </source>
</evidence>
<feature type="coiled-coil region" evidence="3">
    <location>
        <begin position="207"/>
        <end position="317"/>
    </location>
</feature>
<evidence type="ECO:0000313" key="6">
    <source>
        <dbReference type="Proteomes" id="UP001054889"/>
    </source>
</evidence>
<comment type="similarity">
    <text evidence="1">Belongs to the WEB family.</text>
</comment>